<reference evidence="7 8" key="1">
    <citation type="submission" date="2019-07" db="EMBL/GenBank/DDBJ databases">
        <title>Caenimonas sedimenti sp. nov., isolated from activated sludge.</title>
        <authorList>
            <person name="Xu J."/>
        </authorList>
    </citation>
    <scope>NUCLEOTIDE SEQUENCE [LARGE SCALE GENOMIC DNA]</scope>
    <source>
        <strain evidence="7 8">HX-9-20</strain>
    </source>
</reference>
<dbReference type="GO" id="GO:0030151">
    <property type="term" value="F:molybdenum ion binding"/>
    <property type="evidence" value="ECO:0007669"/>
    <property type="project" value="UniProtKB-UniRule"/>
</dbReference>
<evidence type="ECO:0000256" key="3">
    <source>
        <dbReference type="ARBA" id="ARBA00022505"/>
    </source>
</evidence>
<protein>
    <submittedName>
        <fullName evidence="7">LysR family transcriptional regulator</fullName>
    </submittedName>
</protein>
<keyword evidence="8" id="KW-1185">Reference proteome</keyword>
<dbReference type="InterPro" id="IPR051815">
    <property type="entry name" value="Molybdate_resp_trans_reg"/>
</dbReference>
<keyword evidence="2 5" id="KW-0813">Transport</keyword>
<keyword evidence="3 5" id="KW-0500">Molybdenum</keyword>
<evidence type="ECO:0000256" key="2">
    <source>
        <dbReference type="ARBA" id="ARBA00022448"/>
    </source>
</evidence>
<dbReference type="SUPFAM" id="SSF50331">
    <property type="entry name" value="MOP-like"/>
    <property type="match status" value="1"/>
</dbReference>
<dbReference type="InterPro" id="IPR004606">
    <property type="entry name" value="Mop_domain"/>
</dbReference>
<proteinExistence type="inferred from homology"/>
<dbReference type="PIRSF" id="PIRSF005763">
    <property type="entry name" value="Txn_reg_ModE"/>
    <property type="match status" value="1"/>
</dbReference>
<dbReference type="NCBIfam" id="TIGR00638">
    <property type="entry name" value="Mop"/>
    <property type="match status" value="1"/>
</dbReference>
<dbReference type="InterPro" id="IPR005116">
    <property type="entry name" value="Transp-assoc_OB_typ1"/>
</dbReference>
<dbReference type="GO" id="GO:0015689">
    <property type="term" value="P:molybdate ion transport"/>
    <property type="evidence" value="ECO:0007669"/>
    <property type="project" value="UniProtKB-UniRule"/>
</dbReference>
<dbReference type="Proteomes" id="UP000318199">
    <property type="component" value="Unassembled WGS sequence"/>
</dbReference>
<dbReference type="InterPro" id="IPR016462">
    <property type="entry name" value="ModE"/>
</dbReference>
<dbReference type="PANTHER" id="PTHR30432">
    <property type="entry name" value="TRANSCRIPTIONAL REGULATOR MODE"/>
    <property type="match status" value="1"/>
</dbReference>
<dbReference type="Gene3D" id="1.10.10.10">
    <property type="entry name" value="Winged helix-like DNA-binding domain superfamily/Winged helix DNA-binding domain"/>
    <property type="match status" value="1"/>
</dbReference>
<keyword evidence="4" id="KW-0677">Repeat</keyword>
<dbReference type="Gene3D" id="2.40.50.100">
    <property type="match status" value="2"/>
</dbReference>
<dbReference type="Pfam" id="PF00126">
    <property type="entry name" value="HTH_1"/>
    <property type="match status" value="1"/>
</dbReference>
<comment type="caution">
    <text evidence="7">The sequence shown here is derived from an EMBL/GenBank/DDBJ whole genome shotgun (WGS) entry which is preliminary data.</text>
</comment>
<feature type="domain" description="Mop" evidence="6">
    <location>
        <begin position="120"/>
        <end position="186"/>
    </location>
</feature>
<comment type="similarity">
    <text evidence="1 5">Belongs to the ModE family.</text>
</comment>
<dbReference type="OrthoDB" id="9800709at2"/>
<accession>A0A562ZJ31</accession>
<evidence type="ECO:0000256" key="1">
    <source>
        <dbReference type="ARBA" id="ARBA00008110"/>
    </source>
</evidence>
<dbReference type="InterPro" id="IPR036388">
    <property type="entry name" value="WH-like_DNA-bd_sf"/>
</dbReference>
<evidence type="ECO:0000259" key="6">
    <source>
        <dbReference type="PROSITE" id="PS51866"/>
    </source>
</evidence>
<dbReference type="InterPro" id="IPR000847">
    <property type="entry name" value="LysR_HTH_N"/>
</dbReference>
<dbReference type="PANTHER" id="PTHR30432:SF1">
    <property type="entry name" value="DNA-BINDING TRANSCRIPTIONAL DUAL REGULATOR MODE"/>
    <property type="match status" value="1"/>
</dbReference>
<gene>
    <name evidence="7" type="ORF">FN976_22440</name>
</gene>
<dbReference type="AlphaFoldDB" id="A0A562ZJ31"/>
<dbReference type="EMBL" id="VOBQ01000019">
    <property type="protein sequence ID" value="TWO68397.1"/>
    <property type="molecule type" value="Genomic_DNA"/>
</dbReference>
<evidence type="ECO:0000313" key="8">
    <source>
        <dbReference type="Proteomes" id="UP000318199"/>
    </source>
</evidence>
<evidence type="ECO:0000313" key="7">
    <source>
        <dbReference type="EMBL" id="TWO68397.1"/>
    </source>
</evidence>
<dbReference type="SUPFAM" id="SSF46785">
    <property type="entry name" value="Winged helix' DNA-binding domain"/>
    <property type="match status" value="1"/>
</dbReference>
<evidence type="ECO:0000256" key="4">
    <source>
        <dbReference type="ARBA" id="ARBA00022737"/>
    </source>
</evidence>
<dbReference type="PROSITE" id="PS51866">
    <property type="entry name" value="MOP"/>
    <property type="match status" value="1"/>
</dbReference>
<dbReference type="GO" id="GO:0003700">
    <property type="term" value="F:DNA-binding transcription factor activity"/>
    <property type="evidence" value="ECO:0007669"/>
    <property type="project" value="InterPro"/>
</dbReference>
<dbReference type="InterPro" id="IPR008995">
    <property type="entry name" value="Mo/tungstate-bd_C_term_dom"/>
</dbReference>
<dbReference type="RefSeq" id="WP_145895311.1">
    <property type="nucleotide sequence ID" value="NZ_VOBQ01000019.1"/>
</dbReference>
<name>A0A562ZJ31_9BURK</name>
<evidence type="ECO:0000256" key="5">
    <source>
        <dbReference type="PIRNR" id="PIRNR005763"/>
    </source>
</evidence>
<dbReference type="Pfam" id="PF03459">
    <property type="entry name" value="TOBE"/>
    <property type="match status" value="1"/>
</dbReference>
<sequence length="251" mass="24972">MPRKPNALQLAGALGHAGADKRVEILRRVAEAGSISQAARDAGVSYKAAWQALDTLNNLAGAALVERAVGGAGGGGARLTPAGLQVLQAADEVGQARRQVLAQLAGKGPPAQAVAGLALRTSMRNQLPAVVEKVQAHAGAMRVLLRLPGGQSLDSRITRESAQLLGLAAGLPVLALCKATAVGLAIGEEAGNRLQGHVTRISRAAGGGEFALALDGGQSLVGFAAGGHGLRPGDEAAALVSDAAIVIALAG</sequence>
<organism evidence="7 8">
    <name type="scientific">Caenimonas sedimenti</name>
    <dbReference type="NCBI Taxonomy" id="2596921"/>
    <lineage>
        <taxon>Bacteria</taxon>
        <taxon>Pseudomonadati</taxon>
        <taxon>Pseudomonadota</taxon>
        <taxon>Betaproteobacteria</taxon>
        <taxon>Burkholderiales</taxon>
        <taxon>Comamonadaceae</taxon>
        <taxon>Caenimonas</taxon>
    </lineage>
</organism>
<dbReference type="InterPro" id="IPR036390">
    <property type="entry name" value="WH_DNA-bd_sf"/>
</dbReference>